<sequence length="370" mass="42073">MIFMKQGIMEILKDIFASAGYRITDSCQYDLIAEKNDSKTYIKFTTRPEYDGIINFADQIQGQKGLLIVTDEVSDDMYHYALEHGIMIWDRNELAFQIGKAVLCDIEDKNADIDFVQEPVNGNISASTSTMQINASSGGSRSENAEIHIQKIPQKNNRMSQEGEQLVSDISTAYMNQKNTSESRENLKLRALSVNTSKEHALAVAKPHIGNIEKTVLKFVPFWKYTYMLSVEKRYKSKIIDISGDGDGCLNAINGNNEPLSVYQVNDQIPVPDTSYKLESPIIKQDEAYRQLIKMIIDEHTKDVRFDNTIGEAIISEHKRFRPGPDDIELNMEMIYVPIWEFKGRRNSIEINAYNGEVLNNPVGDDVEFM</sequence>
<dbReference type="KEGG" id="mzh:Mzhil_0040"/>
<dbReference type="Proteomes" id="UP000006622">
    <property type="component" value="Chromosome"/>
</dbReference>
<dbReference type="EMBL" id="CP002101">
    <property type="protein sequence ID" value="AEH59921.1"/>
    <property type="molecule type" value="Genomic_DNA"/>
</dbReference>
<name>F7XMJ6_METZD</name>
<reference evidence="1" key="1">
    <citation type="submission" date="2010-07" db="EMBL/GenBank/DDBJ databases">
        <title>The complete genome of Methanosalsum zhilinae DSM 4017.</title>
        <authorList>
            <consortium name="US DOE Joint Genome Institute (JGI-PGF)"/>
            <person name="Lucas S."/>
            <person name="Copeland A."/>
            <person name="Lapidus A."/>
            <person name="Glavina del Rio T."/>
            <person name="Dalin E."/>
            <person name="Tice H."/>
            <person name="Bruce D."/>
            <person name="Goodwin L."/>
            <person name="Pitluck S."/>
            <person name="Kyrpides N."/>
            <person name="Mavromatis K."/>
            <person name="Ovchinnikova G."/>
            <person name="Daligault H."/>
            <person name="Detter J.C."/>
            <person name="Han C."/>
            <person name="Tapia R."/>
            <person name="Larimer F."/>
            <person name="Land M."/>
            <person name="Hauser L."/>
            <person name="Markowitz V."/>
            <person name="Cheng J.-F."/>
            <person name="Hugenholtz P."/>
            <person name="Woyke T."/>
            <person name="Wu D."/>
            <person name="Spring S."/>
            <person name="Schueler E."/>
            <person name="Brambilla E."/>
            <person name="Klenk H.-P."/>
            <person name="Eisen J.A."/>
        </authorList>
    </citation>
    <scope>NUCLEOTIDE SEQUENCE</scope>
    <source>
        <strain evidence="1">DSM 4017</strain>
    </source>
</reference>
<dbReference type="AlphaFoldDB" id="F7XMJ6"/>
<gene>
    <name evidence="1" type="ordered locus">Mzhil_0040</name>
</gene>
<evidence type="ECO:0000313" key="2">
    <source>
        <dbReference type="Proteomes" id="UP000006622"/>
    </source>
</evidence>
<dbReference type="HOGENOM" id="CLU_784400_0_0_2"/>
<dbReference type="STRING" id="679901.Mzhil_0040"/>
<organism evidence="1 2">
    <name type="scientific">Methanosalsum zhilinae (strain DSM 4017 / NBRC 107636 / OCM 62 / WeN5)</name>
    <name type="common">Methanohalophilus zhilinae</name>
    <dbReference type="NCBI Taxonomy" id="679901"/>
    <lineage>
        <taxon>Archaea</taxon>
        <taxon>Methanobacteriati</taxon>
        <taxon>Methanobacteriota</taxon>
        <taxon>Stenosarchaea group</taxon>
        <taxon>Methanomicrobia</taxon>
        <taxon>Methanosarcinales</taxon>
        <taxon>Methanosarcinaceae</taxon>
        <taxon>Methanosalsum</taxon>
    </lineage>
</organism>
<keyword evidence="2" id="KW-1185">Reference proteome</keyword>
<evidence type="ECO:0000313" key="1">
    <source>
        <dbReference type="EMBL" id="AEH59921.1"/>
    </source>
</evidence>
<proteinExistence type="predicted"/>
<protein>
    <submittedName>
        <fullName evidence="1">Uncharacterized protein</fullName>
    </submittedName>
</protein>
<accession>F7XMJ6</accession>